<dbReference type="Pfam" id="PF00403">
    <property type="entry name" value="HMA"/>
    <property type="match status" value="1"/>
</dbReference>
<evidence type="ECO:0000313" key="2">
    <source>
        <dbReference type="EMBL" id="RDI69583.1"/>
    </source>
</evidence>
<feature type="domain" description="HMA" evidence="1">
    <location>
        <begin position="2"/>
        <end position="67"/>
    </location>
</feature>
<evidence type="ECO:0000313" key="4">
    <source>
        <dbReference type="Proteomes" id="UP000199289"/>
    </source>
</evidence>
<dbReference type="GO" id="GO:0046872">
    <property type="term" value="F:metal ion binding"/>
    <property type="evidence" value="ECO:0007669"/>
    <property type="project" value="InterPro"/>
</dbReference>
<dbReference type="RefSeq" id="WP_092539304.1">
    <property type="nucleotide sequence ID" value="NZ_FNKQ01000007.1"/>
</dbReference>
<reference evidence="4" key="2">
    <citation type="submission" date="2016-10" db="EMBL/GenBank/DDBJ databases">
        <authorList>
            <person name="Varghese N."/>
            <person name="Submissions S."/>
        </authorList>
    </citation>
    <scope>NUCLEOTIDE SEQUENCE [LARGE SCALE GENOMIC DNA]</scope>
    <source>
        <strain evidence="4">CGMCC 1.12397</strain>
    </source>
</reference>
<dbReference type="PROSITE" id="PS50846">
    <property type="entry name" value="HMA_2"/>
    <property type="match status" value="1"/>
</dbReference>
<reference evidence="2 5" key="3">
    <citation type="submission" date="2018-07" db="EMBL/GenBank/DDBJ databases">
        <title>Genome sequence of extremly halophilic archaeon Halopelagius longus strain BC12-B1.</title>
        <authorList>
            <person name="Zhang X."/>
        </authorList>
    </citation>
    <scope>NUCLEOTIDE SEQUENCE [LARGE SCALE GENOMIC DNA]</scope>
    <source>
        <strain evidence="2 5">BC12-B1</strain>
    </source>
</reference>
<dbReference type="Proteomes" id="UP000199289">
    <property type="component" value="Unassembled WGS sequence"/>
</dbReference>
<dbReference type="Proteomes" id="UP000255421">
    <property type="component" value="Unassembled WGS sequence"/>
</dbReference>
<dbReference type="Gene3D" id="3.30.70.100">
    <property type="match status" value="1"/>
</dbReference>
<dbReference type="InterPro" id="IPR036163">
    <property type="entry name" value="HMA_dom_sf"/>
</dbReference>
<dbReference type="EMBL" id="QQST01000005">
    <property type="protein sequence ID" value="RDI69583.1"/>
    <property type="molecule type" value="Genomic_DNA"/>
</dbReference>
<dbReference type="OrthoDB" id="44171at2157"/>
<dbReference type="EMBL" id="FNKQ01000007">
    <property type="protein sequence ID" value="SDR16311.1"/>
    <property type="molecule type" value="Genomic_DNA"/>
</dbReference>
<protein>
    <submittedName>
        <fullName evidence="3">Copper chaperone</fullName>
    </submittedName>
</protein>
<evidence type="ECO:0000313" key="3">
    <source>
        <dbReference type="EMBL" id="SDR16311.1"/>
    </source>
</evidence>
<gene>
    <name evidence="2" type="ORF">DWB78_18720</name>
    <name evidence="3" type="ORF">SAMN05216278_3836</name>
</gene>
<dbReference type="SUPFAM" id="SSF55008">
    <property type="entry name" value="HMA, heavy metal-associated domain"/>
    <property type="match status" value="1"/>
</dbReference>
<evidence type="ECO:0000259" key="1">
    <source>
        <dbReference type="PROSITE" id="PS50846"/>
    </source>
</evidence>
<name>A0A1H1GT36_9EURY</name>
<evidence type="ECO:0000313" key="5">
    <source>
        <dbReference type="Proteomes" id="UP000255421"/>
    </source>
</evidence>
<dbReference type="InterPro" id="IPR006121">
    <property type="entry name" value="HMA_dom"/>
</dbReference>
<keyword evidence="5" id="KW-1185">Reference proteome</keyword>
<accession>A0A1H1GT36</accession>
<dbReference type="AlphaFoldDB" id="A0A1H1GT36"/>
<dbReference type="CDD" id="cd00371">
    <property type="entry name" value="HMA"/>
    <property type="match status" value="1"/>
</dbReference>
<reference evidence="3" key="1">
    <citation type="submission" date="2016-10" db="EMBL/GenBank/DDBJ databases">
        <authorList>
            <person name="de Groot N.N."/>
        </authorList>
    </citation>
    <scope>NUCLEOTIDE SEQUENCE [LARGE SCALE GENOMIC DNA]</scope>
    <source>
        <strain evidence="3">CGMCC 1.12397</strain>
    </source>
</reference>
<sequence length="68" mass="7286">MERKTISVTGMSCNGCEQNVKSALQNIEGITRIDADHEGDTVELVAEDDVADDDIEAAIENAGYDVEA</sequence>
<proteinExistence type="predicted"/>
<organism evidence="3 4">
    <name type="scientific">Halopelagius longus</name>
    <dbReference type="NCBI Taxonomy" id="1236180"/>
    <lineage>
        <taxon>Archaea</taxon>
        <taxon>Methanobacteriati</taxon>
        <taxon>Methanobacteriota</taxon>
        <taxon>Stenosarchaea group</taxon>
        <taxon>Halobacteria</taxon>
        <taxon>Halobacteriales</taxon>
        <taxon>Haloferacaceae</taxon>
    </lineage>
</organism>